<dbReference type="EMBL" id="BAAACA010000014">
    <property type="protein sequence ID" value="GAA0592574.1"/>
    <property type="molecule type" value="Genomic_DNA"/>
</dbReference>
<evidence type="ECO:0000313" key="1">
    <source>
        <dbReference type="EMBL" id="GAA0592574.1"/>
    </source>
</evidence>
<proteinExistence type="predicted"/>
<sequence length="67" mass="7146">MDTNGCVHRTLIHDLPEQRRPASHSLGNVPVLADTETARVLRNAMAGMVGAAARSLARPPLADDMLS</sequence>
<reference evidence="1 2" key="1">
    <citation type="journal article" date="2019" name="Int. J. Syst. Evol. Microbiol.">
        <title>The Global Catalogue of Microorganisms (GCM) 10K type strain sequencing project: providing services to taxonomists for standard genome sequencing and annotation.</title>
        <authorList>
            <consortium name="The Broad Institute Genomics Platform"/>
            <consortium name="The Broad Institute Genome Sequencing Center for Infectious Disease"/>
            <person name="Wu L."/>
            <person name="Ma J."/>
        </authorList>
    </citation>
    <scope>NUCLEOTIDE SEQUENCE [LARGE SCALE GENOMIC DNA]</scope>
    <source>
        <strain evidence="1 2">JCM 5067</strain>
    </source>
</reference>
<protein>
    <submittedName>
        <fullName evidence="1">Uncharacterized protein</fullName>
    </submittedName>
</protein>
<gene>
    <name evidence="1" type="ORF">GCM10010394_22280</name>
</gene>
<accession>A0ABN1FK94</accession>
<organism evidence="1 2">
    <name type="scientific">Streptomyces crystallinus</name>
    <dbReference type="NCBI Taxonomy" id="68191"/>
    <lineage>
        <taxon>Bacteria</taxon>
        <taxon>Bacillati</taxon>
        <taxon>Actinomycetota</taxon>
        <taxon>Actinomycetes</taxon>
        <taxon>Kitasatosporales</taxon>
        <taxon>Streptomycetaceae</taxon>
        <taxon>Streptomyces</taxon>
    </lineage>
</organism>
<dbReference type="Proteomes" id="UP001500668">
    <property type="component" value="Unassembled WGS sequence"/>
</dbReference>
<comment type="caution">
    <text evidence="1">The sequence shown here is derived from an EMBL/GenBank/DDBJ whole genome shotgun (WGS) entry which is preliminary data.</text>
</comment>
<evidence type="ECO:0000313" key="2">
    <source>
        <dbReference type="Proteomes" id="UP001500668"/>
    </source>
</evidence>
<keyword evidence="2" id="KW-1185">Reference proteome</keyword>
<name>A0ABN1FK94_9ACTN</name>